<evidence type="ECO:0000256" key="7">
    <source>
        <dbReference type="ARBA" id="ARBA00023180"/>
    </source>
</evidence>
<evidence type="ECO:0000313" key="11">
    <source>
        <dbReference type="EMBL" id="PVD30641.1"/>
    </source>
</evidence>
<dbReference type="Gene3D" id="1.20.1070.10">
    <property type="entry name" value="Rhodopsin 7-helix transmembrane proteins"/>
    <property type="match status" value="1"/>
</dbReference>
<evidence type="ECO:0000256" key="2">
    <source>
        <dbReference type="ARBA" id="ARBA00022692"/>
    </source>
</evidence>
<keyword evidence="2 9" id="KW-0812">Transmembrane</keyword>
<dbReference type="GO" id="GO:0008528">
    <property type="term" value="F:G protein-coupled peptide receptor activity"/>
    <property type="evidence" value="ECO:0007669"/>
    <property type="project" value="TreeGrafter"/>
</dbReference>
<dbReference type="Gene3D" id="4.10.1240.10">
    <property type="entry name" value="GPCR, family 2, extracellular hormone receptor domain"/>
    <property type="match status" value="1"/>
</dbReference>
<dbReference type="InterPro" id="IPR017983">
    <property type="entry name" value="GPCR_2_secretin-like_CS"/>
</dbReference>
<feature type="transmembrane region" description="Helical" evidence="9">
    <location>
        <begin position="139"/>
        <end position="156"/>
    </location>
</feature>
<dbReference type="GO" id="GO:0005886">
    <property type="term" value="C:plasma membrane"/>
    <property type="evidence" value="ECO:0007669"/>
    <property type="project" value="TreeGrafter"/>
</dbReference>
<evidence type="ECO:0000259" key="10">
    <source>
        <dbReference type="PROSITE" id="PS50261"/>
    </source>
</evidence>
<evidence type="ECO:0000256" key="1">
    <source>
        <dbReference type="ARBA" id="ARBA00004141"/>
    </source>
</evidence>
<evidence type="ECO:0000256" key="6">
    <source>
        <dbReference type="ARBA" id="ARBA00023170"/>
    </source>
</evidence>
<feature type="transmembrane region" description="Helical" evidence="9">
    <location>
        <begin position="168"/>
        <end position="188"/>
    </location>
</feature>
<dbReference type="EMBL" id="PZQS01000005">
    <property type="protein sequence ID" value="PVD30641.1"/>
    <property type="molecule type" value="Genomic_DNA"/>
</dbReference>
<comment type="subcellular location">
    <subcellularLocation>
        <location evidence="1">Membrane</location>
        <topology evidence="1">Multi-pass membrane protein</topology>
    </subcellularLocation>
</comment>
<feature type="domain" description="G-protein coupled receptors family 2 profile 2" evidence="10">
    <location>
        <begin position="66"/>
        <end position="189"/>
    </location>
</feature>
<dbReference type="GO" id="GO:0007188">
    <property type="term" value="P:adenylate cyclase-modulating G protein-coupled receptor signaling pathway"/>
    <property type="evidence" value="ECO:0007669"/>
    <property type="project" value="TreeGrafter"/>
</dbReference>
<feature type="transmembrane region" description="Helical" evidence="9">
    <location>
        <begin position="56"/>
        <end position="74"/>
    </location>
</feature>
<dbReference type="InterPro" id="IPR036445">
    <property type="entry name" value="GPCR_2_extracell_dom_sf"/>
</dbReference>
<dbReference type="STRING" id="400727.A0A2T7PB54"/>
<evidence type="ECO:0000256" key="9">
    <source>
        <dbReference type="SAM" id="Phobius"/>
    </source>
</evidence>
<organism evidence="11 12">
    <name type="scientific">Pomacea canaliculata</name>
    <name type="common">Golden apple snail</name>
    <dbReference type="NCBI Taxonomy" id="400727"/>
    <lineage>
        <taxon>Eukaryota</taxon>
        <taxon>Metazoa</taxon>
        <taxon>Spiralia</taxon>
        <taxon>Lophotrochozoa</taxon>
        <taxon>Mollusca</taxon>
        <taxon>Gastropoda</taxon>
        <taxon>Caenogastropoda</taxon>
        <taxon>Architaenioglossa</taxon>
        <taxon>Ampullarioidea</taxon>
        <taxon>Ampullariidae</taxon>
        <taxon>Pomacea</taxon>
    </lineage>
</organism>
<dbReference type="Pfam" id="PF00002">
    <property type="entry name" value="7tm_2"/>
    <property type="match status" value="1"/>
</dbReference>
<keyword evidence="8" id="KW-0807">Transducer</keyword>
<dbReference type="AlphaFoldDB" id="A0A2T7PB54"/>
<sequence>MILSTARAYKRCTENGTWWQVENTLQEWTDYTACVRIEDFRTVHYVAVTCNVGCKVLYVLTRCTWVPVIVYVIIRAVRKDSGCWVRNIKGFEWILYIPNLLCIFVNLVFLLSILRILLMQLQSHPNEPSNYRRALKATAVLVPLFGLHLFLIIYSPPITSQAANIYEIFAAFIKNSQGAIVAIIFCFMNKEVLSHLKESKRRYHGCLAGKDNDMKGLSTNTYVMTERQGQGRYGTEGGTQDSKRGKSVLLTAKLNGSGPSGNGSTVSSFV</sequence>
<dbReference type="InterPro" id="IPR000832">
    <property type="entry name" value="GPCR_2_secretin-like"/>
</dbReference>
<dbReference type="PROSITE" id="PS50261">
    <property type="entry name" value="G_PROTEIN_RECEP_F2_4"/>
    <property type="match status" value="1"/>
</dbReference>
<evidence type="ECO:0000256" key="8">
    <source>
        <dbReference type="ARBA" id="ARBA00023224"/>
    </source>
</evidence>
<dbReference type="GO" id="GO:0007166">
    <property type="term" value="P:cell surface receptor signaling pathway"/>
    <property type="evidence" value="ECO:0007669"/>
    <property type="project" value="InterPro"/>
</dbReference>
<keyword evidence="12" id="KW-1185">Reference proteome</keyword>
<reference evidence="11 12" key="1">
    <citation type="submission" date="2018-04" db="EMBL/GenBank/DDBJ databases">
        <title>The genome of golden apple snail Pomacea canaliculata provides insight into stress tolerance and invasive adaptation.</title>
        <authorList>
            <person name="Liu C."/>
            <person name="Liu B."/>
            <person name="Ren Y."/>
            <person name="Zhang Y."/>
            <person name="Wang H."/>
            <person name="Li S."/>
            <person name="Jiang F."/>
            <person name="Yin L."/>
            <person name="Zhang G."/>
            <person name="Qian W."/>
            <person name="Fan W."/>
        </authorList>
    </citation>
    <scope>NUCLEOTIDE SEQUENCE [LARGE SCALE GENOMIC DNA]</scope>
    <source>
        <strain evidence="11">SZHN2017</strain>
        <tissue evidence="11">Muscle</tissue>
    </source>
</reference>
<evidence type="ECO:0000256" key="3">
    <source>
        <dbReference type="ARBA" id="ARBA00022989"/>
    </source>
</evidence>
<keyword evidence="6" id="KW-0675">Receptor</keyword>
<dbReference type="OrthoDB" id="6160250at2759"/>
<evidence type="ECO:0000313" key="12">
    <source>
        <dbReference type="Proteomes" id="UP000245119"/>
    </source>
</evidence>
<dbReference type="PRINTS" id="PR00249">
    <property type="entry name" value="GPCRSECRETIN"/>
</dbReference>
<feature type="transmembrane region" description="Helical" evidence="9">
    <location>
        <begin position="94"/>
        <end position="118"/>
    </location>
</feature>
<dbReference type="InterPro" id="IPR050332">
    <property type="entry name" value="GPCR_2"/>
</dbReference>
<keyword evidence="3 9" id="KW-1133">Transmembrane helix</keyword>
<protein>
    <recommendedName>
        <fullName evidence="10">G-protein coupled receptors family 2 profile 2 domain-containing protein</fullName>
    </recommendedName>
</protein>
<dbReference type="PANTHER" id="PTHR45620:SF42">
    <property type="entry name" value="G-PROTEIN COUPLED RECEPTOR SEB-2"/>
    <property type="match status" value="1"/>
</dbReference>
<name>A0A2T7PB54_POMCA</name>
<proteinExistence type="predicted"/>
<dbReference type="SUPFAM" id="SSF111418">
    <property type="entry name" value="Hormone receptor domain"/>
    <property type="match status" value="1"/>
</dbReference>
<dbReference type="PANTHER" id="PTHR45620">
    <property type="entry name" value="PDF RECEPTOR-LIKE PROTEIN-RELATED"/>
    <property type="match status" value="1"/>
</dbReference>
<dbReference type="PROSITE" id="PS00650">
    <property type="entry name" value="G_PROTEIN_RECEP_F2_2"/>
    <property type="match status" value="1"/>
</dbReference>
<accession>A0A2T7PB54</accession>
<dbReference type="InterPro" id="IPR017981">
    <property type="entry name" value="GPCR_2-like_7TM"/>
</dbReference>
<evidence type="ECO:0000256" key="5">
    <source>
        <dbReference type="ARBA" id="ARBA00023136"/>
    </source>
</evidence>
<evidence type="ECO:0000256" key="4">
    <source>
        <dbReference type="ARBA" id="ARBA00023040"/>
    </source>
</evidence>
<dbReference type="SUPFAM" id="SSF81321">
    <property type="entry name" value="Family A G protein-coupled receptor-like"/>
    <property type="match status" value="1"/>
</dbReference>
<keyword evidence="4" id="KW-0297">G-protein coupled receptor</keyword>
<comment type="caution">
    <text evidence="11">The sequence shown here is derived from an EMBL/GenBank/DDBJ whole genome shotgun (WGS) entry which is preliminary data.</text>
</comment>
<keyword evidence="5 9" id="KW-0472">Membrane</keyword>
<keyword evidence="7" id="KW-0325">Glycoprotein</keyword>
<gene>
    <name evidence="11" type="ORF">C0Q70_09914</name>
</gene>
<dbReference type="Proteomes" id="UP000245119">
    <property type="component" value="Linkage Group LG5"/>
</dbReference>